<feature type="region of interest" description="Disordered" evidence="1">
    <location>
        <begin position="28"/>
        <end position="79"/>
    </location>
</feature>
<dbReference type="EMBL" id="OIVN01000307">
    <property type="protein sequence ID" value="SPC78032.1"/>
    <property type="molecule type" value="Genomic_DNA"/>
</dbReference>
<proteinExistence type="predicted"/>
<name>A0A2N9ET72_FAGSY</name>
<dbReference type="AlphaFoldDB" id="A0A2N9ET72"/>
<evidence type="ECO:0000256" key="1">
    <source>
        <dbReference type="SAM" id="MobiDB-lite"/>
    </source>
</evidence>
<organism evidence="2">
    <name type="scientific">Fagus sylvatica</name>
    <name type="common">Beechnut</name>
    <dbReference type="NCBI Taxonomy" id="28930"/>
    <lineage>
        <taxon>Eukaryota</taxon>
        <taxon>Viridiplantae</taxon>
        <taxon>Streptophyta</taxon>
        <taxon>Embryophyta</taxon>
        <taxon>Tracheophyta</taxon>
        <taxon>Spermatophyta</taxon>
        <taxon>Magnoliopsida</taxon>
        <taxon>eudicotyledons</taxon>
        <taxon>Gunneridae</taxon>
        <taxon>Pentapetalae</taxon>
        <taxon>rosids</taxon>
        <taxon>fabids</taxon>
        <taxon>Fagales</taxon>
        <taxon>Fagaceae</taxon>
        <taxon>Fagus</taxon>
    </lineage>
</organism>
<protein>
    <submittedName>
        <fullName evidence="2">Uncharacterized protein</fullName>
    </submittedName>
</protein>
<reference evidence="2" key="1">
    <citation type="submission" date="2018-02" db="EMBL/GenBank/DDBJ databases">
        <authorList>
            <person name="Cohen D.B."/>
            <person name="Kent A.D."/>
        </authorList>
    </citation>
    <scope>NUCLEOTIDE SEQUENCE</scope>
</reference>
<feature type="compositionally biased region" description="Pro residues" evidence="1">
    <location>
        <begin position="66"/>
        <end position="79"/>
    </location>
</feature>
<evidence type="ECO:0000313" key="2">
    <source>
        <dbReference type="EMBL" id="SPC78032.1"/>
    </source>
</evidence>
<gene>
    <name evidence="2" type="ORF">FSB_LOCUS5914</name>
</gene>
<accession>A0A2N9ET72</accession>
<sequence length="79" mass="8791">METLREQLSGAITVEHRKGQPFYFRKLEDEQPPPLVEQPPPIVEQPPPQVEQPSLPRLQSRRRSKPPPPSPTGPGGPGP</sequence>
<feature type="compositionally biased region" description="Pro residues" evidence="1">
    <location>
        <begin position="32"/>
        <end position="50"/>
    </location>
</feature>